<evidence type="ECO:0000313" key="2">
    <source>
        <dbReference type="Proteomes" id="UP000005239"/>
    </source>
</evidence>
<organism evidence="1 2">
    <name type="scientific">Pristionchus pacificus</name>
    <name type="common">Parasitic nematode worm</name>
    <dbReference type="NCBI Taxonomy" id="54126"/>
    <lineage>
        <taxon>Eukaryota</taxon>
        <taxon>Metazoa</taxon>
        <taxon>Ecdysozoa</taxon>
        <taxon>Nematoda</taxon>
        <taxon>Chromadorea</taxon>
        <taxon>Rhabditida</taxon>
        <taxon>Rhabditina</taxon>
        <taxon>Diplogasteromorpha</taxon>
        <taxon>Diplogasteroidea</taxon>
        <taxon>Neodiplogasteridae</taxon>
        <taxon>Pristionchus</taxon>
    </lineage>
</organism>
<proteinExistence type="predicted"/>
<evidence type="ECO:0000313" key="1">
    <source>
        <dbReference type="EnsemblMetazoa" id="PPA43988.1"/>
    </source>
</evidence>
<reference evidence="2" key="1">
    <citation type="journal article" date="2008" name="Nat. Genet.">
        <title>The Pristionchus pacificus genome provides a unique perspective on nematode lifestyle and parasitism.</title>
        <authorList>
            <person name="Dieterich C."/>
            <person name="Clifton S.W."/>
            <person name="Schuster L.N."/>
            <person name="Chinwalla A."/>
            <person name="Delehaunty K."/>
            <person name="Dinkelacker I."/>
            <person name="Fulton L."/>
            <person name="Fulton R."/>
            <person name="Godfrey J."/>
            <person name="Minx P."/>
            <person name="Mitreva M."/>
            <person name="Roeseler W."/>
            <person name="Tian H."/>
            <person name="Witte H."/>
            <person name="Yang S.P."/>
            <person name="Wilson R.K."/>
            <person name="Sommer R.J."/>
        </authorList>
    </citation>
    <scope>NUCLEOTIDE SEQUENCE [LARGE SCALE GENOMIC DNA]</scope>
    <source>
        <strain evidence="2">PS312</strain>
    </source>
</reference>
<keyword evidence="2" id="KW-1185">Reference proteome</keyword>
<accession>A0A8R1UYN5</accession>
<gene>
    <name evidence="1" type="primary">WBGene00282357</name>
</gene>
<dbReference type="Proteomes" id="UP000005239">
    <property type="component" value="Unassembled WGS sequence"/>
</dbReference>
<protein>
    <submittedName>
        <fullName evidence="1">Uncharacterized protein</fullName>
    </submittedName>
</protein>
<dbReference type="EnsemblMetazoa" id="PPA43988.1">
    <property type="protein sequence ID" value="PPA43988.1"/>
    <property type="gene ID" value="WBGene00282357"/>
</dbReference>
<reference evidence="1" key="2">
    <citation type="submission" date="2022-06" db="UniProtKB">
        <authorList>
            <consortium name="EnsemblMetazoa"/>
        </authorList>
    </citation>
    <scope>IDENTIFICATION</scope>
    <source>
        <strain evidence="1">PS312</strain>
    </source>
</reference>
<sequence>MWLETWALLRFKKMILRDPMLSEDVLKIHEGYLFISPALRCSSHHWLRLWRTALLSGTAAARYGRKDGVQEGEIE</sequence>
<dbReference type="AlphaFoldDB" id="A0A2A6BNW5"/>
<name>A0A2A6BNW5_PRIPA</name>
<accession>A0A2A6BNW5</accession>